<sequence>MGPQIPPSLSLAPAAEVDQGDDEDDYAPALPPGLAALRTSEHEPRKRVLGPALVPSTNLDTDDLEDEIGPVPLPPGYEPRKRDAVREFVEAEERRRRAIEDAIKPKVLKREEWMLAPPSSSDLLSKIDPTRMNKPRQFSKSTAPSRTADVTLWTETPAERQQRLADEVMGKRRRKENAEEDFDSESAEEMQKRRRRDLELRQQVDEHTRKHRGPSLVDAHADREAHKAKEPNEAPPAIWDHSRDMATGGRLMDERDRRKLISDAKGLSDRFGMGSSGGFL</sequence>
<accession>A0ACB8QPA7</accession>
<reference evidence="1" key="2">
    <citation type="journal article" date="2022" name="New Phytol.">
        <title>Evolutionary transition to the ectomycorrhizal habit in the genomes of a hyperdiverse lineage of mushroom-forming fungi.</title>
        <authorList>
            <person name="Looney B."/>
            <person name="Miyauchi S."/>
            <person name="Morin E."/>
            <person name="Drula E."/>
            <person name="Courty P.E."/>
            <person name="Kohler A."/>
            <person name="Kuo A."/>
            <person name="LaButti K."/>
            <person name="Pangilinan J."/>
            <person name="Lipzen A."/>
            <person name="Riley R."/>
            <person name="Andreopoulos W."/>
            <person name="He G."/>
            <person name="Johnson J."/>
            <person name="Nolan M."/>
            <person name="Tritt A."/>
            <person name="Barry K.W."/>
            <person name="Grigoriev I.V."/>
            <person name="Nagy L.G."/>
            <person name="Hibbett D."/>
            <person name="Henrissat B."/>
            <person name="Matheny P.B."/>
            <person name="Labbe J."/>
            <person name="Martin F.M."/>
        </authorList>
    </citation>
    <scope>NUCLEOTIDE SEQUENCE</scope>
    <source>
        <strain evidence="1">EC-137</strain>
    </source>
</reference>
<dbReference type="EMBL" id="MU273513">
    <property type="protein sequence ID" value="KAI0033701.1"/>
    <property type="molecule type" value="Genomic_DNA"/>
</dbReference>
<evidence type="ECO:0000313" key="2">
    <source>
        <dbReference type="Proteomes" id="UP000814128"/>
    </source>
</evidence>
<gene>
    <name evidence="1" type="ORF">K488DRAFT_77705</name>
</gene>
<keyword evidence="2" id="KW-1185">Reference proteome</keyword>
<reference evidence="1" key="1">
    <citation type="submission" date="2021-02" db="EMBL/GenBank/DDBJ databases">
        <authorList>
            <consortium name="DOE Joint Genome Institute"/>
            <person name="Ahrendt S."/>
            <person name="Looney B.P."/>
            <person name="Miyauchi S."/>
            <person name="Morin E."/>
            <person name="Drula E."/>
            <person name="Courty P.E."/>
            <person name="Chicoki N."/>
            <person name="Fauchery L."/>
            <person name="Kohler A."/>
            <person name="Kuo A."/>
            <person name="Labutti K."/>
            <person name="Pangilinan J."/>
            <person name="Lipzen A."/>
            <person name="Riley R."/>
            <person name="Andreopoulos W."/>
            <person name="He G."/>
            <person name="Johnson J."/>
            <person name="Barry K.W."/>
            <person name="Grigoriev I.V."/>
            <person name="Nagy L."/>
            <person name="Hibbett D."/>
            <person name="Henrissat B."/>
            <person name="Matheny P.B."/>
            <person name="Labbe J."/>
            <person name="Martin F."/>
        </authorList>
    </citation>
    <scope>NUCLEOTIDE SEQUENCE</scope>
    <source>
        <strain evidence="1">EC-137</strain>
    </source>
</reference>
<proteinExistence type="predicted"/>
<evidence type="ECO:0000313" key="1">
    <source>
        <dbReference type="EMBL" id="KAI0033701.1"/>
    </source>
</evidence>
<organism evidence="1 2">
    <name type="scientific">Vararia minispora EC-137</name>
    <dbReference type="NCBI Taxonomy" id="1314806"/>
    <lineage>
        <taxon>Eukaryota</taxon>
        <taxon>Fungi</taxon>
        <taxon>Dikarya</taxon>
        <taxon>Basidiomycota</taxon>
        <taxon>Agaricomycotina</taxon>
        <taxon>Agaricomycetes</taxon>
        <taxon>Russulales</taxon>
        <taxon>Lachnocladiaceae</taxon>
        <taxon>Vararia</taxon>
    </lineage>
</organism>
<dbReference type="Proteomes" id="UP000814128">
    <property type="component" value="Unassembled WGS sequence"/>
</dbReference>
<name>A0ACB8QPA7_9AGAM</name>
<protein>
    <submittedName>
        <fullName evidence="1">Uncharacterized protein</fullName>
    </submittedName>
</protein>
<comment type="caution">
    <text evidence="1">The sequence shown here is derived from an EMBL/GenBank/DDBJ whole genome shotgun (WGS) entry which is preliminary data.</text>
</comment>